<dbReference type="EMBL" id="JAOAOG010000313">
    <property type="protein sequence ID" value="KAJ6230311.1"/>
    <property type="molecule type" value="Genomic_DNA"/>
</dbReference>
<comment type="caution">
    <text evidence="3">The sequence shown here is derived from an EMBL/GenBank/DDBJ whole genome shotgun (WGS) entry which is preliminary data.</text>
</comment>
<evidence type="ECO:0000259" key="2">
    <source>
        <dbReference type="PROSITE" id="PS50097"/>
    </source>
</evidence>
<sequence>MYKVYGCGSNPQGLLGKRGTFNKFTLIDTLDKYRIIQISCGYQINFMLTDDNVIIEIRNSNIKEHKIPNETVVSINTGTYHSFALTESGNVYAIHGNKIGQVCLNKCNLSTFTKLPFFEDKKVIKVLGSYENSYFLCENGDYYGSGMGKRLSETFVNKDINSPELLSSNVEEFYSGNEARGHFFIRENGDVMAFGENDCGQLGVGSSENLKITTKLTVLPSAPINQICMGFYSSTLITKDGKLYGTGKLYNNGLDKKTEVFTHVTGLENEFITHLSSGQDQSLALTDSLKILAWGGNNSNGDQGHSGSAFKKPLEVTIPDLESKENVVLHCGLYCSYIYTVPKNSLISDLQNLRKTGLFSDCKIHGKPCHKELIKWRTGKPIHEVKKHLEEVYSEEQSNLFLEWVYTNNYSSNTTLIRISQELEFEDLKTIKINEVFKKIYSDEDSKDFKLLVAIDDEDDNEEEEEEEEFEEIPVHKLILIARSGLFREMFQNIKEESKSVKDFSGKSIESLEIFIKFLYTDKIELTADDDPQLVVEELSDAAEYYQLNKFSTLNRELKKISLQFKL</sequence>
<dbReference type="InterPro" id="IPR011333">
    <property type="entry name" value="SKP1/BTB/POZ_sf"/>
</dbReference>
<dbReference type="Pfam" id="PF00415">
    <property type="entry name" value="RCC1"/>
    <property type="match status" value="1"/>
</dbReference>
<dbReference type="CDD" id="cd18186">
    <property type="entry name" value="BTB_POZ_ZBTB_KLHL-like"/>
    <property type="match status" value="1"/>
</dbReference>
<evidence type="ECO:0000313" key="4">
    <source>
        <dbReference type="Proteomes" id="UP001150062"/>
    </source>
</evidence>
<dbReference type="PANTHER" id="PTHR45982:SF1">
    <property type="entry name" value="REGULATOR OF CHROMOSOME CONDENSATION"/>
    <property type="match status" value="1"/>
</dbReference>
<dbReference type="InterPro" id="IPR000210">
    <property type="entry name" value="BTB/POZ_dom"/>
</dbReference>
<dbReference type="InterPro" id="IPR000408">
    <property type="entry name" value="Reg_chr_condens"/>
</dbReference>
<dbReference type="SUPFAM" id="SSF50985">
    <property type="entry name" value="RCC1/BLIP-II"/>
    <property type="match status" value="2"/>
</dbReference>
<evidence type="ECO:0000313" key="3">
    <source>
        <dbReference type="EMBL" id="KAJ6230311.1"/>
    </source>
</evidence>
<evidence type="ECO:0000256" key="1">
    <source>
        <dbReference type="PROSITE-ProRule" id="PRU00235"/>
    </source>
</evidence>
<dbReference type="Gene3D" id="2.130.10.30">
    <property type="entry name" value="Regulator of chromosome condensation 1/beta-lactamase-inhibitor protein II"/>
    <property type="match status" value="2"/>
</dbReference>
<dbReference type="PROSITE" id="PS50012">
    <property type="entry name" value="RCC1_3"/>
    <property type="match status" value="1"/>
</dbReference>
<keyword evidence="4" id="KW-1185">Reference proteome</keyword>
<organism evidence="3 4">
    <name type="scientific">Anaeramoeba flamelloides</name>
    <dbReference type="NCBI Taxonomy" id="1746091"/>
    <lineage>
        <taxon>Eukaryota</taxon>
        <taxon>Metamonada</taxon>
        <taxon>Anaeramoebidae</taxon>
        <taxon>Anaeramoeba</taxon>
    </lineage>
</organism>
<dbReference type="SMART" id="SM00225">
    <property type="entry name" value="BTB"/>
    <property type="match status" value="1"/>
</dbReference>
<proteinExistence type="predicted"/>
<dbReference type="Pfam" id="PF00651">
    <property type="entry name" value="BTB"/>
    <property type="match status" value="1"/>
</dbReference>
<feature type="repeat" description="RCC1" evidence="1">
    <location>
        <begin position="189"/>
        <end position="240"/>
    </location>
</feature>
<dbReference type="PROSITE" id="PS50097">
    <property type="entry name" value="BTB"/>
    <property type="match status" value="1"/>
</dbReference>
<accession>A0ABQ8XCW6</accession>
<protein>
    <recommendedName>
        <fullName evidence="2">BTB domain-containing protein</fullName>
    </recommendedName>
</protein>
<name>A0ABQ8XCW6_9EUKA</name>
<dbReference type="Proteomes" id="UP001150062">
    <property type="component" value="Unassembled WGS sequence"/>
</dbReference>
<dbReference type="InterPro" id="IPR009091">
    <property type="entry name" value="RCC1/BLIP-II"/>
</dbReference>
<dbReference type="PANTHER" id="PTHR45982">
    <property type="entry name" value="REGULATOR OF CHROMOSOME CONDENSATION"/>
    <property type="match status" value="1"/>
</dbReference>
<dbReference type="Gene3D" id="3.30.710.10">
    <property type="entry name" value="Potassium Channel Kv1.1, Chain A"/>
    <property type="match status" value="1"/>
</dbReference>
<reference evidence="3" key="1">
    <citation type="submission" date="2022-08" db="EMBL/GenBank/DDBJ databases">
        <title>Novel sulfate-reducing endosymbionts in the free-living metamonad Anaeramoeba.</title>
        <authorList>
            <person name="Jerlstrom-Hultqvist J."/>
            <person name="Cepicka I."/>
            <person name="Gallot-Lavallee L."/>
            <person name="Salas-Leiva D."/>
            <person name="Curtis B.A."/>
            <person name="Zahonova K."/>
            <person name="Pipaliya S."/>
            <person name="Dacks J."/>
            <person name="Roger A.J."/>
        </authorList>
    </citation>
    <scope>NUCLEOTIDE SEQUENCE</scope>
    <source>
        <strain evidence="3">Schooner1</strain>
    </source>
</reference>
<feature type="domain" description="BTB" evidence="2">
    <location>
        <begin position="447"/>
        <end position="528"/>
    </location>
</feature>
<dbReference type="InterPro" id="IPR051553">
    <property type="entry name" value="Ran_GTPase-activating"/>
</dbReference>
<gene>
    <name evidence="3" type="ORF">M0813_06950</name>
</gene>
<dbReference type="SUPFAM" id="SSF54695">
    <property type="entry name" value="POZ domain"/>
    <property type="match status" value="1"/>
</dbReference>